<reference evidence="2 3" key="1">
    <citation type="journal article" date="2017" name="BMC Genomics">
        <title>Whole-genome assembly of Babesia ovata and comparative genomics between closely related pathogens.</title>
        <authorList>
            <person name="Yamagishi J."/>
            <person name="Asada M."/>
            <person name="Hakimi H."/>
            <person name="Tanaka T.Q."/>
            <person name="Sugimoto C."/>
            <person name="Kawazu S."/>
        </authorList>
    </citation>
    <scope>NUCLEOTIDE SEQUENCE [LARGE SCALE GENOMIC DNA]</scope>
    <source>
        <strain evidence="2 3">Miyake</strain>
    </source>
</reference>
<sequence length="133" mass="15165">MCASEASHDPSLRWADELDNSDSDLDGALEVEMKPTPLREPLINARQWSSPTTERQPKSVECHRADFLADDLSDSRDGFNRRMSRNQRKNNARKDRFDSDSQDDFSWRCSSGSMRGSGSSSFTMNSKRDGKWI</sequence>
<dbReference type="Proteomes" id="UP000236319">
    <property type="component" value="Unassembled WGS sequence"/>
</dbReference>
<evidence type="ECO:0000313" key="2">
    <source>
        <dbReference type="EMBL" id="GBE60406.1"/>
    </source>
</evidence>
<dbReference type="RefSeq" id="XP_028866649.1">
    <property type="nucleotide sequence ID" value="XM_029010816.1"/>
</dbReference>
<evidence type="ECO:0000256" key="1">
    <source>
        <dbReference type="SAM" id="MobiDB-lite"/>
    </source>
</evidence>
<feature type="compositionally biased region" description="Basic and acidic residues" evidence="1">
    <location>
        <begin position="1"/>
        <end position="16"/>
    </location>
</feature>
<keyword evidence="3" id="KW-1185">Reference proteome</keyword>
<feature type="compositionally biased region" description="Acidic residues" evidence="1">
    <location>
        <begin position="17"/>
        <end position="29"/>
    </location>
</feature>
<organism evidence="2 3">
    <name type="scientific">Babesia ovata</name>
    <dbReference type="NCBI Taxonomy" id="189622"/>
    <lineage>
        <taxon>Eukaryota</taxon>
        <taxon>Sar</taxon>
        <taxon>Alveolata</taxon>
        <taxon>Apicomplexa</taxon>
        <taxon>Aconoidasida</taxon>
        <taxon>Piroplasmida</taxon>
        <taxon>Babesiidae</taxon>
        <taxon>Babesia</taxon>
    </lineage>
</organism>
<name>A0A2H6KBN8_9APIC</name>
<feature type="region of interest" description="Disordered" evidence="1">
    <location>
        <begin position="1"/>
        <end position="133"/>
    </location>
</feature>
<evidence type="ECO:0000313" key="3">
    <source>
        <dbReference type="Proteomes" id="UP000236319"/>
    </source>
</evidence>
<feature type="compositionally biased region" description="Low complexity" evidence="1">
    <location>
        <begin position="110"/>
        <end position="121"/>
    </location>
</feature>
<dbReference type="AlphaFoldDB" id="A0A2H6KBN8"/>
<dbReference type="OrthoDB" id="366349at2759"/>
<proteinExistence type="predicted"/>
<comment type="caution">
    <text evidence="2">The sequence shown here is derived from an EMBL/GenBank/DDBJ whole genome shotgun (WGS) entry which is preliminary data.</text>
</comment>
<protein>
    <submittedName>
        <fullName evidence="2">Mediator of RNA polymerase II transcription subunit 26, putative</fullName>
    </submittedName>
</protein>
<dbReference type="EMBL" id="BDSA01000002">
    <property type="protein sequence ID" value="GBE60406.1"/>
    <property type="molecule type" value="Genomic_DNA"/>
</dbReference>
<gene>
    <name evidence="2" type="ORF">BOVATA_018990</name>
</gene>
<feature type="compositionally biased region" description="Basic residues" evidence="1">
    <location>
        <begin position="82"/>
        <end position="91"/>
    </location>
</feature>
<dbReference type="GeneID" id="39874176"/>
<accession>A0A2H6KBN8</accession>
<feature type="compositionally biased region" description="Basic and acidic residues" evidence="1">
    <location>
        <begin position="55"/>
        <end position="80"/>
    </location>
</feature>
<dbReference type="VEuPathDB" id="PiroplasmaDB:BOVATA_018990"/>